<dbReference type="AlphaFoldDB" id="A0A9W4SKL1"/>
<dbReference type="EMBL" id="CAMKVN010000951">
    <property type="protein sequence ID" value="CAI2172531.1"/>
    <property type="molecule type" value="Genomic_DNA"/>
</dbReference>
<evidence type="ECO:0000313" key="1">
    <source>
        <dbReference type="EMBL" id="CAI2172531.1"/>
    </source>
</evidence>
<reference evidence="1" key="1">
    <citation type="submission" date="2022-08" db="EMBL/GenBank/DDBJ databases">
        <authorList>
            <person name="Kallberg Y."/>
            <person name="Tangrot J."/>
            <person name="Rosling A."/>
        </authorList>
    </citation>
    <scope>NUCLEOTIDE SEQUENCE</scope>
    <source>
        <strain evidence="1">Wild A</strain>
    </source>
</reference>
<protein>
    <submittedName>
        <fullName evidence="1">5890_t:CDS:1</fullName>
    </submittedName>
</protein>
<comment type="caution">
    <text evidence="1">The sequence shown here is derived from an EMBL/GenBank/DDBJ whole genome shotgun (WGS) entry which is preliminary data.</text>
</comment>
<proteinExistence type="predicted"/>
<gene>
    <name evidence="1" type="ORF">FWILDA_LOCUS5626</name>
</gene>
<dbReference type="OrthoDB" id="2399448at2759"/>
<evidence type="ECO:0000313" key="2">
    <source>
        <dbReference type="Proteomes" id="UP001153678"/>
    </source>
</evidence>
<keyword evidence="2" id="KW-1185">Reference proteome</keyword>
<name>A0A9W4SKL1_9GLOM</name>
<accession>A0A9W4SKL1</accession>
<sequence length="63" mass="7334">MPSRMLQRGFKAENIGECLYKIRDNNIRPRHFLGANNKDEKEAILSDHKGYSLHKYIDGDESL</sequence>
<dbReference type="Proteomes" id="UP001153678">
    <property type="component" value="Unassembled WGS sequence"/>
</dbReference>
<organism evidence="1 2">
    <name type="scientific">Funneliformis geosporum</name>
    <dbReference type="NCBI Taxonomy" id="1117311"/>
    <lineage>
        <taxon>Eukaryota</taxon>
        <taxon>Fungi</taxon>
        <taxon>Fungi incertae sedis</taxon>
        <taxon>Mucoromycota</taxon>
        <taxon>Glomeromycotina</taxon>
        <taxon>Glomeromycetes</taxon>
        <taxon>Glomerales</taxon>
        <taxon>Glomeraceae</taxon>
        <taxon>Funneliformis</taxon>
    </lineage>
</organism>